<gene>
    <name evidence="2" type="ORF">CNECB9_2020012</name>
</gene>
<dbReference type="AlphaFoldDB" id="A0A1K0IPM7"/>
<dbReference type="EMBL" id="FMSH01000116">
    <property type="protein sequence ID" value="SCU74808.1"/>
    <property type="molecule type" value="Genomic_DNA"/>
</dbReference>
<protein>
    <submittedName>
        <fullName evidence="2">Uncharacterized protein</fullName>
    </submittedName>
</protein>
<reference evidence="2" key="1">
    <citation type="submission" date="2016-09" db="EMBL/GenBank/DDBJ databases">
        <authorList>
            <person name="Capua I."/>
            <person name="De Benedictis P."/>
            <person name="Joannis T."/>
            <person name="Lombin L.H."/>
            <person name="Cattoli G."/>
        </authorList>
    </citation>
    <scope>NUCLEOTIDE SEQUENCE</scope>
    <source>
        <strain evidence="2">B9</strain>
    </source>
</reference>
<feature type="compositionally biased region" description="Basic residues" evidence="1">
    <location>
        <begin position="39"/>
        <end position="48"/>
    </location>
</feature>
<proteinExistence type="predicted"/>
<evidence type="ECO:0000313" key="2">
    <source>
        <dbReference type="EMBL" id="SCU74808.1"/>
    </source>
</evidence>
<name>A0A1K0IPM7_CUPNE</name>
<feature type="region of interest" description="Disordered" evidence="1">
    <location>
        <begin position="1"/>
        <end position="52"/>
    </location>
</feature>
<sequence>MAINTVAGKPAGAVRDDPAAALPVRHPPAPAERTEKRANQKKNGRNAHHSPILDEDGFLNRLELYADYVEKAKARHFRSLNPAPVGIQPVMRRNQHLSVAAAVATTVAAATATTAARGTVAARFRRLRHHIAVGFAAAATRLALTLAAQTAQTALATLTAHAAHACATTPLACACAAPAAQVGRV</sequence>
<evidence type="ECO:0000256" key="1">
    <source>
        <dbReference type="SAM" id="MobiDB-lite"/>
    </source>
</evidence>
<accession>A0A1K0IPM7</accession>
<organism evidence="2">
    <name type="scientific">Cupriavidus necator</name>
    <name type="common">Alcaligenes eutrophus</name>
    <name type="synonym">Ralstonia eutropha</name>
    <dbReference type="NCBI Taxonomy" id="106590"/>
    <lineage>
        <taxon>Bacteria</taxon>
        <taxon>Pseudomonadati</taxon>
        <taxon>Pseudomonadota</taxon>
        <taxon>Betaproteobacteria</taxon>
        <taxon>Burkholderiales</taxon>
        <taxon>Burkholderiaceae</taxon>
        <taxon>Cupriavidus</taxon>
    </lineage>
</organism>